<dbReference type="Proteomes" id="UP000199391">
    <property type="component" value="Unassembled WGS sequence"/>
</dbReference>
<dbReference type="EMBL" id="FPBO01000001">
    <property type="protein sequence ID" value="SFU28817.1"/>
    <property type="molecule type" value="Genomic_DNA"/>
</dbReference>
<dbReference type="GO" id="GO:0020037">
    <property type="term" value="F:heme binding"/>
    <property type="evidence" value="ECO:0007669"/>
    <property type="project" value="InterPro"/>
</dbReference>
<dbReference type="OrthoDB" id="4168525at2"/>
<dbReference type="GO" id="GO:0016705">
    <property type="term" value="F:oxidoreductase activity, acting on paired donors, with incorporation or reduction of molecular oxygen"/>
    <property type="evidence" value="ECO:0007669"/>
    <property type="project" value="InterPro"/>
</dbReference>
<gene>
    <name evidence="2" type="ORF">SAMN05216552_1001230</name>
</gene>
<comment type="similarity">
    <text evidence="1">Belongs to the cytochrome P450 family.</text>
</comment>
<evidence type="ECO:0000313" key="3">
    <source>
        <dbReference type="Proteomes" id="UP000199391"/>
    </source>
</evidence>
<dbReference type="PANTHER" id="PTHR46696:SF1">
    <property type="entry name" value="CYTOCHROME P450 YJIB-RELATED"/>
    <property type="match status" value="1"/>
</dbReference>
<dbReference type="InterPro" id="IPR036396">
    <property type="entry name" value="Cyt_P450_sf"/>
</dbReference>
<proteinExistence type="inferred from homology"/>
<dbReference type="AlphaFoldDB" id="A0A1I7EY42"/>
<dbReference type="STRING" id="1035707.SAMN05216552_1001230"/>
<dbReference type="RefSeq" id="WP_093552603.1">
    <property type="nucleotide sequence ID" value="NZ_FPBO01000001.1"/>
</dbReference>
<name>A0A1I7EY42_9BURK</name>
<dbReference type="GO" id="GO:0004497">
    <property type="term" value="F:monooxygenase activity"/>
    <property type="evidence" value="ECO:0007669"/>
    <property type="project" value="InterPro"/>
</dbReference>
<dbReference type="PANTHER" id="PTHR46696">
    <property type="entry name" value="P450, PUTATIVE (EUROFUNG)-RELATED"/>
    <property type="match status" value="1"/>
</dbReference>
<dbReference type="SUPFAM" id="SSF48264">
    <property type="entry name" value="Cytochrome P450"/>
    <property type="match status" value="1"/>
</dbReference>
<dbReference type="Gene3D" id="1.10.630.10">
    <property type="entry name" value="Cytochrome P450"/>
    <property type="match status" value="1"/>
</dbReference>
<sequence length="385" mass="40084">MHAMDDDIPHAIAAVTHRDPYPWYARRAARDGLFYDRELRLWVAASARAVGEVLAHADCRVRPPAEPVPAAIAGGAAGQVFGALVRMNDGERHAVPGLALRRALAALDAAAARQRAARVAAGLASVHDLRAPDGLSAWMFGVPVRTVASLLGFPDTELPRVAVWMGEFVACLSPLSGAEQIDLAHGAALALLDGFSALTRSGAAAPGSLLALVAAEAEAAGWDHGRAILANLVGLLSQTYEATAGLIGNSVVALLREPGRASAGCDALVLGVMRDDPPIQNTRRFMACATQVCGVQLEAGQAILLLLAAAGRDVAGAAHSQGGSSRPYGYGRGVHACPGDALSLNIASAALEALLERAPPANMDWRYRPSVNARVPEFIHRKETA</sequence>
<keyword evidence="3" id="KW-1185">Reference proteome</keyword>
<protein>
    <submittedName>
        <fullName evidence="2">Cytochrome P450</fullName>
    </submittedName>
</protein>
<reference evidence="3" key="1">
    <citation type="submission" date="2016-10" db="EMBL/GenBank/DDBJ databases">
        <authorList>
            <person name="Varghese N."/>
            <person name="Submissions S."/>
        </authorList>
    </citation>
    <scope>NUCLEOTIDE SEQUENCE [LARGE SCALE GENOMIC DNA]</scope>
    <source>
        <strain evidence="3">CGMCC 1.11014</strain>
    </source>
</reference>
<organism evidence="2 3">
    <name type="scientific">Pseudoduganella namucuonensis</name>
    <dbReference type="NCBI Taxonomy" id="1035707"/>
    <lineage>
        <taxon>Bacteria</taxon>
        <taxon>Pseudomonadati</taxon>
        <taxon>Pseudomonadota</taxon>
        <taxon>Betaproteobacteria</taxon>
        <taxon>Burkholderiales</taxon>
        <taxon>Oxalobacteraceae</taxon>
        <taxon>Telluria group</taxon>
        <taxon>Pseudoduganella</taxon>
    </lineage>
</organism>
<evidence type="ECO:0000313" key="2">
    <source>
        <dbReference type="EMBL" id="SFU28817.1"/>
    </source>
</evidence>
<dbReference type="GO" id="GO:0005506">
    <property type="term" value="F:iron ion binding"/>
    <property type="evidence" value="ECO:0007669"/>
    <property type="project" value="InterPro"/>
</dbReference>
<accession>A0A1I7EY42</accession>
<evidence type="ECO:0000256" key="1">
    <source>
        <dbReference type="ARBA" id="ARBA00010617"/>
    </source>
</evidence>
<dbReference type="CDD" id="cd11036">
    <property type="entry name" value="AknT-like"/>
    <property type="match status" value="1"/>
</dbReference>